<feature type="compositionally biased region" description="Pro residues" evidence="1">
    <location>
        <begin position="1"/>
        <end position="19"/>
    </location>
</feature>
<dbReference type="STRING" id="1089455.MOPEL_011_00290"/>
<sequence length="289" mass="30836">MTPETPRPTPAAPTAPTPSRPVEADWLALRRPADAAAREGTQRLLGRLWRHLRAHDETGGHGPVHVVDVGAGTGANQEWLAPRLPFPSRWTLLDHDAALLDHPTATGHAQRVHGGLDDLPRLVTGEGEEDAAGPTVVVASALLDLLTGPELDTLTDLLLDTGTPALFALTVDGEVTCVPHDPDDDLVHDAFEVHQQRDGIVGSAASAHVADRAREGDAEVVEATTPWRLTSADAPLLRRYLTDRAAVVAEHDPALAPRAQAWLERRLAQLDAGTLAVVVGHVDLLVLPR</sequence>
<dbReference type="EMBL" id="BAFE01000011">
    <property type="protein sequence ID" value="GAB47447.1"/>
    <property type="molecule type" value="Genomic_DNA"/>
</dbReference>
<reference evidence="2 3" key="1">
    <citation type="submission" date="2012-02" db="EMBL/GenBank/DDBJ databases">
        <title>Whole genome shotgun sequence of Mobilicoccus pelagius NBRC 104925.</title>
        <authorList>
            <person name="Yoshida Y."/>
            <person name="Hosoyama A."/>
            <person name="Tsuchikane K."/>
            <person name="Katsumata H."/>
            <person name="Yamazaki S."/>
            <person name="Fujita N."/>
        </authorList>
    </citation>
    <scope>NUCLEOTIDE SEQUENCE [LARGE SCALE GENOMIC DNA]</scope>
    <source>
        <strain evidence="2 3">NBRC 104925</strain>
    </source>
</reference>
<organism evidence="2 3">
    <name type="scientific">Mobilicoccus pelagius NBRC 104925</name>
    <dbReference type="NCBI Taxonomy" id="1089455"/>
    <lineage>
        <taxon>Bacteria</taxon>
        <taxon>Bacillati</taxon>
        <taxon>Actinomycetota</taxon>
        <taxon>Actinomycetes</taxon>
        <taxon>Micrococcales</taxon>
        <taxon>Dermatophilaceae</taxon>
        <taxon>Mobilicoccus</taxon>
    </lineage>
</organism>
<dbReference type="Gene3D" id="3.40.50.150">
    <property type="entry name" value="Vaccinia Virus protein VP39"/>
    <property type="match status" value="1"/>
</dbReference>
<dbReference type="eggNOG" id="COG4106">
    <property type="taxonomic scope" value="Bacteria"/>
</dbReference>
<feature type="region of interest" description="Disordered" evidence="1">
    <location>
        <begin position="1"/>
        <end position="22"/>
    </location>
</feature>
<dbReference type="AlphaFoldDB" id="H5UNY9"/>
<dbReference type="Proteomes" id="UP000004367">
    <property type="component" value="Unassembled WGS sequence"/>
</dbReference>
<dbReference type="InterPro" id="IPR029063">
    <property type="entry name" value="SAM-dependent_MTases_sf"/>
</dbReference>
<evidence type="ECO:0008006" key="4">
    <source>
        <dbReference type="Google" id="ProtNLM"/>
    </source>
</evidence>
<evidence type="ECO:0000313" key="3">
    <source>
        <dbReference type="Proteomes" id="UP000004367"/>
    </source>
</evidence>
<protein>
    <recommendedName>
        <fullName evidence="4">Methyltransferase domain-containing protein</fullName>
    </recommendedName>
</protein>
<comment type="caution">
    <text evidence="2">The sequence shown here is derived from an EMBL/GenBank/DDBJ whole genome shotgun (WGS) entry which is preliminary data.</text>
</comment>
<gene>
    <name evidence="2" type="ORF">MOPEL_011_00290</name>
</gene>
<dbReference type="RefSeq" id="WP_009481345.1">
    <property type="nucleotide sequence ID" value="NZ_BAFE01000011.1"/>
</dbReference>
<dbReference type="SUPFAM" id="SSF53335">
    <property type="entry name" value="S-adenosyl-L-methionine-dependent methyltransferases"/>
    <property type="match status" value="1"/>
</dbReference>
<accession>H5UNY9</accession>
<keyword evidence="3" id="KW-1185">Reference proteome</keyword>
<evidence type="ECO:0000313" key="2">
    <source>
        <dbReference type="EMBL" id="GAB47447.1"/>
    </source>
</evidence>
<proteinExistence type="predicted"/>
<name>H5UNY9_9MICO</name>
<evidence type="ECO:0000256" key="1">
    <source>
        <dbReference type="SAM" id="MobiDB-lite"/>
    </source>
</evidence>
<dbReference type="OrthoDB" id="7273451at2"/>